<feature type="region of interest" description="Disordered" evidence="1">
    <location>
        <begin position="163"/>
        <end position="186"/>
    </location>
</feature>
<proteinExistence type="predicted"/>
<feature type="compositionally biased region" description="Basic residues" evidence="1">
    <location>
        <begin position="172"/>
        <end position="181"/>
    </location>
</feature>
<gene>
    <name evidence="2" type="ORF">C2845_PM12G13300</name>
</gene>
<keyword evidence="3" id="KW-1185">Reference proteome</keyword>
<dbReference type="Gene3D" id="2.60.40.420">
    <property type="entry name" value="Cupredoxins - blue copper proteins"/>
    <property type="match status" value="1"/>
</dbReference>
<dbReference type="EMBL" id="PQIB02000012">
    <property type="protein sequence ID" value="RLM79847.1"/>
    <property type="molecule type" value="Genomic_DNA"/>
</dbReference>
<organism evidence="2 3">
    <name type="scientific">Panicum miliaceum</name>
    <name type="common">Proso millet</name>
    <name type="synonym">Broomcorn millet</name>
    <dbReference type="NCBI Taxonomy" id="4540"/>
    <lineage>
        <taxon>Eukaryota</taxon>
        <taxon>Viridiplantae</taxon>
        <taxon>Streptophyta</taxon>
        <taxon>Embryophyta</taxon>
        <taxon>Tracheophyta</taxon>
        <taxon>Spermatophyta</taxon>
        <taxon>Magnoliopsida</taxon>
        <taxon>Liliopsida</taxon>
        <taxon>Poales</taxon>
        <taxon>Poaceae</taxon>
        <taxon>PACMAD clade</taxon>
        <taxon>Panicoideae</taxon>
        <taxon>Panicodae</taxon>
        <taxon>Paniceae</taxon>
        <taxon>Panicinae</taxon>
        <taxon>Panicum</taxon>
        <taxon>Panicum sect. Panicum</taxon>
    </lineage>
</organism>
<reference evidence="3" key="1">
    <citation type="journal article" date="2019" name="Nat. Commun.">
        <title>The genome of broomcorn millet.</title>
        <authorList>
            <person name="Zou C."/>
            <person name="Miki D."/>
            <person name="Li D."/>
            <person name="Tang Q."/>
            <person name="Xiao L."/>
            <person name="Rajput S."/>
            <person name="Deng P."/>
            <person name="Jia W."/>
            <person name="Huang R."/>
            <person name="Zhang M."/>
            <person name="Sun Y."/>
            <person name="Hu J."/>
            <person name="Fu X."/>
            <person name="Schnable P.S."/>
            <person name="Li F."/>
            <person name="Zhang H."/>
            <person name="Feng B."/>
            <person name="Zhu X."/>
            <person name="Liu R."/>
            <person name="Schnable J.C."/>
            <person name="Zhu J.-K."/>
            <person name="Zhang H."/>
        </authorList>
    </citation>
    <scope>NUCLEOTIDE SEQUENCE [LARGE SCALE GENOMIC DNA]</scope>
</reference>
<dbReference type="Proteomes" id="UP000275267">
    <property type="component" value="Unassembled WGS sequence"/>
</dbReference>
<protein>
    <submittedName>
        <fullName evidence="2">Early nodulin-like protein 1</fullName>
    </submittedName>
</protein>
<dbReference type="AlphaFoldDB" id="A0A3L6QIS7"/>
<dbReference type="InterPro" id="IPR008972">
    <property type="entry name" value="Cupredoxin"/>
</dbReference>
<name>A0A3L6QIS7_PANMI</name>
<accession>A0A3L6QIS7</accession>
<dbReference type="SUPFAM" id="SSF49503">
    <property type="entry name" value="Cupredoxins"/>
    <property type="match status" value="1"/>
</dbReference>
<feature type="region of interest" description="Disordered" evidence="1">
    <location>
        <begin position="235"/>
        <end position="283"/>
    </location>
</feature>
<sequence length="283" mass="31546">MAGPTMEPADYNARISSSYDKQFDDGSTTFTLDRARVFFISSAEDNCRANEKLIVMVAGPARRGVALADAVCASALERRRCQSAAFPLAQRTGSQELHDEDEEHWMMQRVKNAKRAQRRCNAQNRAREPRDLNNAFAAVADREYCMLIGAIAEAAVLAQQLPSNPQIQSQRNHSRNTRKCKRDNEVAVVERNPHGKKSGHNDLEYEKIMHKQCPIHPKSWHTHFECVTISKSIIAPPLPQAGKQKDKEDDEGGDKSGTQDFQNPNNVVNIIFGGDGGFASKRA</sequence>
<evidence type="ECO:0000256" key="1">
    <source>
        <dbReference type="SAM" id="MobiDB-lite"/>
    </source>
</evidence>
<evidence type="ECO:0000313" key="3">
    <source>
        <dbReference type="Proteomes" id="UP000275267"/>
    </source>
</evidence>
<evidence type="ECO:0000313" key="2">
    <source>
        <dbReference type="EMBL" id="RLM79847.1"/>
    </source>
</evidence>
<comment type="caution">
    <text evidence="2">The sequence shown here is derived from an EMBL/GenBank/DDBJ whole genome shotgun (WGS) entry which is preliminary data.</text>
</comment>
<feature type="compositionally biased region" description="Polar residues" evidence="1">
    <location>
        <begin position="258"/>
        <end position="268"/>
    </location>
</feature>